<evidence type="ECO:0000256" key="2">
    <source>
        <dbReference type="ARBA" id="ARBA00046344"/>
    </source>
</evidence>
<dbReference type="EMBL" id="JABVXQ010000002">
    <property type="protein sequence ID" value="KAF6124279.1"/>
    <property type="molecule type" value="Genomic_DNA"/>
</dbReference>
<reference evidence="5 6" key="1">
    <citation type="journal article" date="2020" name="Nature">
        <title>Six reference-quality genomes reveal evolution of bat adaptations.</title>
        <authorList>
            <person name="Jebb D."/>
            <person name="Huang Z."/>
            <person name="Pippel M."/>
            <person name="Hughes G.M."/>
            <person name="Lavrichenko K."/>
            <person name="Devanna P."/>
            <person name="Winkler S."/>
            <person name="Jermiin L.S."/>
            <person name="Skirmuntt E.C."/>
            <person name="Katzourakis A."/>
            <person name="Burkitt-Gray L."/>
            <person name="Ray D.A."/>
            <person name="Sullivan K.A.M."/>
            <person name="Roscito J.G."/>
            <person name="Kirilenko B.M."/>
            <person name="Davalos L.M."/>
            <person name="Corthals A.P."/>
            <person name="Power M.L."/>
            <person name="Jones G."/>
            <person name="Ransome R.D."/>
            <person name="Dechmann D.K.N."/>
            <person name="Locatelli A.G."/>
            <person name="Puechmaille S.J."/>
            <person name="Fedrigo O."/>
            <person name="Jarvis E.D."/>
            <person name="Hiller M."/>
            <person name="Vernes S.C."/>
            <person name="Myers E.W."/>
            <person name="Teeling E.C."/>
        </authorList>
    </citation>
    <scope>NUCLEOTIDE SEQUENCE [LARGE SCALE GENOMIC DNA]</scope>
    <source>
        <strain evidence="5">Bat1K_MPI-CBG_1</strain>
    </source>
</reference>
<feature type="region of interest" description="Disordered" evidence="4">
    <location>
        <begin position="1"/>
        <end position="43"/>
    </location>
</feature>
<dbReference type="PANTHER" id="PTHR22420:SF5">
    <property type="entry name" value="PROTEIN FAM81B"/>
    <property type="match status" value="1"/>
</dbReference>
<evidence type="ECO:0000313" key="5">
    <source>
        <dbReference type="EMBL" id="KAF6124279.1"/>
    </source>
</evidence>
<name>A0A834EPC7_9CHIR</name>
<organism evidence="5 6">
    <name type="scientific">Phyllostomus discolor</name>
    <name type="common">pale spear-nosed bat</name>
    <dbReference type="NCBI Taxonomy" id="89673"/>
    <lineage>
        <taxon>Eukaryota</taxon>
        <taxon>Metazoa</taxon>
        <taxon>Chordata</taxon>
        <taxon>Craniata</taxon>
        <taxon>Vertebrata</taxon>
        <taxon>Euteleostomi</taxon>
        <taxon>Mammalia</taxon>
        <taxon>Eutheria</taxon>
        <taxon>Laurasiatheria</taxon>
        <taxon>Chiroptera</taxon>
        <taxon>Yangochiroptera</taxon>
        <taxon>Phyllostomidae</taxon>
        <taxon>Phyllostominae</taxon>
        <taxon>Phyllostomus</taxon>
    </lineage>
</organism>
<evidence type="ECO:0000313" key="6">
    <source>
        <dbReference type="Proteomes" id="UP000664940"/>
    </source>
</evidence>
<dbReference type="InterPro" id="IPR029619">
    <property type="entry name" value="FAM81"/>
</dbReference>
<protein>
    <submittedName>
        <fullName evidence="5">Family with sequence similarity 81 member B</fullName>
    </submittedName>
</protein>
<comment type="caution">
    <text evidence="5">The sequence shown here is derived from an EMBL/GenBank/DDBJ whole genome shotgun (WGS) entry which is preliminary data.</text>
</comment>
<gene>
    <name evidence="5" type="ORF">HJG60_004893</name>
</gene>
<comment type="similarity">
    <text evidence="2">Belongs to the FAM81 family.</text>
</comment>
<accession>A0A834EPC7</accession>
<dbReference type="AlphaFoldDB" id="A0A834EPC7"/>
<proteinExistence type="inferred from homology"/>
<sequence length="333" mass="38403">MSSDTNVNKSSPGTAEEQSDEPDGPLPGSAGDQETKVTLSPAKMSTKMSTDLIEYVDKDHSFLPVIPNVQRSQLENRLNTQERTIAFLLEQAFRIKEDLSACLQGTHGFQKEESLARKLLENHIQTITSIVKKLSQNIEILEDQIRVRDQAATGTNFAVQELNNKHLHGVGDLRGRVARFNSLSNNLYEEVEKIKKWIENQFIKYEKDQLGQMNQCLKRLQEKLEKSENKMEEKLLQLSSKLGNFINTHKQEAEPSKAKHIENKLSKKMSQLEKHIWDELEKMQNEYQSGFKSIHDSLSSLQQIHQTKMDLEIYKVQKDLKKLQRKIVEFREA</sequence>
<feature type="compositionally biased region" description="Polar residues" evidence="4">
    <location>
        <begin position="1"/>
        <end position="13"/>
    </location>
</feature>
<dbReference type="Proteomes" id="UP000664940">
    <property type="component" value="Unassembled WGS sequence"/>
</dbReference>
<keyword evidence="1 3" id="KW-0175">Coiled coil</keyword>
<feature type="coiled-coil region" evidence="3">
    <location>
        <begin position="124"/>
        <end position="151"/>
    </location>
</feature>
<evidence type="ECO:0000256" key="3">
    <source>
        <dbReference type="SAM" id="Coils"/>
    </source>
</evidence>
<evidence type="ECO:0000256" key="4">
    <source>
        <dbReference type="SAM" id="MobiDB-lite"/>
    </source>
</evidence>
<feature type="coiled-coil region" evidence="3">
    <location>
        <begin position="210"/>
        <end position="241"/>
    </location>
</feature>
<dbReference type="PANTHER" id="PTHR22420">
    <property type="entry name" value="PROTEIN FAM81A"/>
    <property type="match status" value="1"/>
</dbReference>
<evidence type="ECO:0000256" key="1">
    <source>
        <dbReference type="ARBA" id="ARBA00023054"/>
    </source>
</evidence>